<evidence type="ECO:0000256" key="2">
    <source>
        <dbReference type="ARBA" id="ARBA00011881"/>
    </source>
</evidence>
<evidence type="ECO:0000256" key="8">
    <source>
        <dbReference type="ARBA" id="ARBA00079653"/>
    </source>
</evidence>
<feature type="domain" description="Acyl-CoA thioesterase-like N-terminal HotDog" evidence="10">
    <location>
        <begin position="34"/>
        <end position="109"/>
    </location>
</feature>
<dbReference type="EMBL" id="MSDO01000005">
    <property type="protein sequence ID" value="OLO05180.1"/>
    <property type="molecule type" value="Genomic_DNA"/>
</dbReference>
<evidence type="ECO:0000256" key="4">
    <source>
        <dbReference type="ARBA" id="ARBA00023098"/>
    </source>
</evidence>
<dbReference type="SUPFAM" id="SSF54637">
    <property type="entry name" value="Thioesterase/thiol ester dehydrase-isomerase"/>
    <property type="match status" value="2"/>
</dbReference>
<dbReference type="CDD" id="cd03444">
    <property type="entry name" value="Thioesterase_II_repeat1"/>
    <property type="match status" value="1"/>
</dbReference>
<dbReference type="InterPro" id="IPR003703">
    <property type="entry name" value="Acyl_CoA_thio"/>
</dbReference>
<dbReference type="PANTHER" id="PTHR11066:SF34">
    <property type="entry name" value="ACYL-COENZYME A THIOESTERASE 8"/>
    <property type="match status" value="1"/>
</dbReference>
<evidence type="ECO:0000259" key="9">
    <source>
        <dbReference type="Pfam" id="PF02551"/>
    </source>
</evidence>
<dbReference type="InterPro" id="IPR049449">
    <property type="entry name" value="TesB_ACOT8-like_N"/>
</dbReference>
<dbReference type="InterPro" id="IPR029069">
    <property type="entry name" value="HotDog_dom_sf"/>
</dbReference>
<evidence type="ECO:0000256" key="3">
    <source>
        <dbReference type="ARBA" id="ARBA00022801"/>
    </source>
</evidence>
<evidence type="ECO:0000256" key="5">
    <source>
        <dbReference type="ARBA" id="ARBA00038894"/>
    </source>
</evidence>
<dbReference type="Pfam" id="PF13622">
    <property type="entry name" value="4HBT_3"/>
    <property type="match status" value="1"/>
</dbReference>
<dbReference type="GO" id="GO:0047617">
    <property type="term" value="F:fatty acyl-CoA hydrolase activity"/>
    <property type="evidence" value="ECO:0007669"/>
    <property type="project" value="UniProtKB-EC"/>
</dbReference>
<comment type="caution">
    <text evidence="11">The sequence shown here is derived from an EMBL/GenBank/DDBJ whole genome shotgun (WGS) entry which is preliminary data.</text>
</comment>
<dbReference type="Proteomes" id="UP000186878">
    <property type="component" value="Unassembled WGS sequence"/>
</dbReference>
<dbReference type="GO" id="GO:0006637">
    <property type="term" value="P:acyl-CoA metabolic process"/>
    <property type="evidence" value="ECO:0007669"/>
    <property type="project" value="InterPro"/>
</dbReference>
<comment type="subunit">
    <text evidence="2">Homotetramer.</text>
</comment>
<keyword evidence="3" id="KW-0378">Hydrolase</keyword>
<comment type="catalytic activity">
    <reaction evidence="6">
        <text>a fatty acyl-CoA + H2O = a fatty acid + CoA + H(+)</text>
        <dbReference type="Rhea" id="RHEA:16781"/>
        <dbReference type="ChEBI" id="CHEBI:15377"/>
        <dbReference type="ChEBI" id="CHEBI:15378"/>
        <dbReference type="ChEBI" id="CHEBI:28868"/>
        <dbReference type="ChEBI" id="CHEBI:57287"/>
        <dbReference type="ChEBI" id="CHEBI:77636"/>
        <dbReference type="EC" id="3.1.2.20"/>
    </reaction>
    <physiologicalReaction direction="left-to-right" evidence="6">
        <dbReference type="Rhea" id="RHEA:16782"/>
    </physiologicalReaction>
</comment>
<name>A0A1Q8SUP6_9GAMM</name>
<dbReference type="AlphaFoldDB" id="A0A1Q8SUP6"/>
<evidence type="ECO:0000256" key="7">
    <source>
        <dbReference type="ARBA" id="ARBA00071120"/>
    </source>
</evidence>
<keyword evidence="12" id="KW-1185">Reference proteome</keyword>
<accession>A0A1Q8SUP6</accession>
<dbReference type="FunFam" id="2.40.160.210:FF:000001">
    <property type="entry name" value="Acyl-CoA thioesterase II"/>
    <property type="match status" value="1"/>
</dbReference>
<dbReference type="RefSeq" id="WP_075569276.1">
    <property type="nucleotide sequence ID" value="NZ_MSDO01000005.1"/>
</dbReference>
<comment type="similarity">
    <text evidence="1">Belongs to the C/M/P thioester hydrolase family.</text>
</comment>
<dbReference type="PANTHER" id="PTHR11066">
    <property type="entry name" value="ACYL-COA THIOESTERASE"/>
    <property type="match status" value="1"/>
</dbReference>
<feature type="domain" description="Acyl-CoA thioesterase 2 C-terminal" evidence="9">
    <location>
        <begin position="174"/>
        <end position="270"/>
    </location>
</feature>
<reference evidence="11 12" key="1">
    <citation type="submission" date="2016-12" db="EMBL/GenBank/DDBJ databases">
        <title>Draft genome sequences of strains Salinicola socius SMB35, Salinicola sp. MH3R3-1 and Chromohalobacter sp. SMB17 from the Verkhnekamsk potash mining region of Russia.</title>
        <authorList>
            <person name="Mavrodi D.V."/>
            <person name="Olsson B.E."/>
            <person name="Korsakova E.S."/>
            <person name="Pyankova A."/>
            <person name="Mavrodi O.V."/>
            <person name="Plotnikova E.G."/>
        </authorList>
    </citation>
    <scope>NUCLEOTIDE SEQUENCE [LARGE SCALE GENOMIC DNA]</scope>
    <source>
        <strain evidence="11 12">SMB35</strain>
    </source>
</reference>
<evidence type="ECO:0000313" key="11">
    <source>
        <dbReference type="EMBL" id="OLO05180.1"/>
    </source>
</evidence>
<keyword evidence="4" id="KW-0443">Lipid metabolism</keyword>
<dbReference type="CDD" id="cd03445">
    <property type="entry name" value="Thioesterase_II_repeat2"/>
    <property type="match status" value="1"/>
</dbReference>
<dbReference type="Pfam" id="PF02551">
    <property type="entry name" value="Acyl_CoA_thio"/>
    <property type="match status" value="1"/>
</dbReference>
<dbReference type="EC" id="3.1.2.20" evidence="5"/>
<dbReference type="STRING" id="404433.BTW07_06135"/>
<organism evidence="11 12">
    <name type="scientific">Salinicola socius</name>
    <dbReference type="NCBI Taxonomy" id="404433"/>
    <lineage>
        <taxon>Bacteria</taxon>
        <taxon>Pseudomonadati</taxon>
        <taxon>Pseudomonadota</taxon>
        <taxon>Gammaproteobacteria</taxon>
        <taxon>Oceanospirillales</taxon>
        <taxon>Halomonadaceae</taxon>
        <taxon>Salinicola</taxon>
    </lineage>
</organism>
<dbReference type="OrthoDB" id="9781019at2"/>
<dbReference type="GO" id="GO:0009062">
    <property type="term" value="P:fatty acid catabolic process"/>
    <property type="evidence" value="ECO:0007669"/>
    <property type="project" value="TreeGrafter"/>
</dbReference>
<dbReference type="InterPro" id="IPR042171">
    <property type="entry name" value="Acyl-CoA_hotdog"/>
</dbReference>
<sequence length="275" mass="30580">MTQALNDLIQLLGLEALEENLFRGQSQDLGLPQLFGGQALGQSAAAATRTVPEDRYLHSLHGYFLRPGDARLPVIYSVDRVRDGGSFTTRRVTAIQKGKPIFFCSASFQGPEHGLSHQPMAPEVPSPEALLAEGKAVHQRFRGHPVEFITVEERHDCPPSRMIWFRMGGGTIQNKGMPADPALHRYLLAYSSDFNLLLTSLLAHDVEFGDPRLRIASLDHALWIHQDPKIDEWLLYVMESPWAGGARGFARGSFYDREGRLIASTAQEGLVRVQP</sequence>
<dbReference type="InterPro" id="IPR025652">
    <property type="entry name" value="TesB_C"/>
</dbReference>
<gene>
    <name evidence="11" type="ORF">BTW07_06135</name>
</gene>
<evidence type="ECO:0000256" key="6">
    <source>
        <dbReference type="ARBA" id="ARBA00050943"/>
    </source>
</evidence>
<proteinExistence type="inferred from homology"/>
<evidence type="ECO:0000259" key="10">
    <source>
        <dbReference type="Pfam" id="PF13622"/>
    </source>
</evidence>
<evidence type="ECO:0000313" key="12">
    <source>
        <dbReference type="Proteomes" id="UP000186878"/>
    </source>
</evidence>
<evidence type="ECO:0000256" key="1">
    <source>
        <dbReference type="ARBA" id="ARBA00006538"/>
    </source>
</evidence>
<dbReference type="Gene3D" id="2.40.160.210">
    <property type="entry name" value="Acyl-CoA thioesterase, double hotdog domain"/>
    <property type="match status" value="1"/>
</dbReference>
<protein>
    <recommendedName>
        <fullName evidence="7">Acyl-CoA thioesterase 2</fullName>
        <ecNumber evidence="5">3.1.2.20</ecNumber>
    </recommendedName>
    <alternativeName>
        <fullName evidence="8">Thioesterase II</fullName>
    </alternativeName>
</protein>
<dbReference type="GO" id="GO:0005829">
    <property type="term" value="C:cytosol"/>
    <property type="evidence" value="ECO:0007669"/>
    <property type="project" value="TreeGrafter"/>
</dbReference>